<keyword evidence="2" id="KW-0472">Membrane</keyword>
<keyword evidence="4" id="KW-1185">Reference proteome</keyword>
<dbReference type="Proteomes" id="UP000198693">
    <property type="component" value="Unassembled WGS sequence"/>
</dbReference>
<reference evidence="4" key="1">
    <citation type="submission" date="2016-10" db="EMBL/GenBank/DDBJ databases">
        <authorList>
            <person name="Varghese N."/>
            <person name="Submissions S."/>
        </authorList>
    </citation>
    <scope>NUCLEOTIDE SEQUENCE [LARGE SCALE GENOMIC DNA]</scope>
    <source>
        <strain evidence="4">CGMCC 1.6981</strain>
    </source>
</reference>
<dbReference type="EMBL" id="FPBP01000011">
    <property type="protein sequence ID" value="SFU85737.1"/>
    <property type="molecule type" value="Genomic_DNA"/>
</dbReference>
<evidence type="ECO:0000256" key="1">
    <source>
        <dbReference type="SAM" id="MobiDB-lite"/>
    </source>
</evidence>
<protein>
    <submittedName>
        <fullName evidence="3">Uncharacterized protein</fullName>
    </submittedName>
</protein>
<proteinExistence type="predicted"/>
<sequence length="224" mass="25795">MFDWLVAHQELVTILTNIGTLLIWLVYAQLLYFGFRRQRRPRLIINRGKNKDIHARCIISNMSAEPIYIQHILAELKTTDGKLTMDVTDWEERPSGKEGESTRQAPREESSSDGTRQGPLQAGDFLHIASFNNLIHSVAEENDIVLQDGRPVGDLAFISLTIRLICIYGSEDQPIGAERCFYLKDDKQPYSLVPNNWDTRRLASMWQRRKLRQLIKRLNSTPST</sequence>
<accession>A0A1I7JKQ5</accession>
<keyword evidence="2" id="KW-1133">Transmembrane helix</keyword>
<feature type="compositionally biased region" description="Basic and acidic residues" evidence="1">
    <location>
        <begin position="90"/>
        <end position="110"/>
    </location>
</feature>
<evidence type="ECO:0000313" key="3">
    <source>
        <dbReference type="EMBL" id="SFU85737.1"/>
    </source>
</evidence>
<keyword evidence="2" id="KW-0812">Transmembrane</keyword>
<feature type="region of interest" description="Disordered" evidence="1">
    <location>
        <begin position="87"/>
        <end position="117"/>
    </location>
</feature>
<dbReference type="STRING" id="463301.SAMN04487955_11122"/>
<organism evidence="3 4">
    <name type="scientific">Halomonas korlensis</name>
    <dbReference type="NCBI Taxonomy" id="463301"/>
    <lineage>
        <taxon>Bacteria</taxon>
        <taxon>Pseudomonadati</taxon>
        <taxon>Pseudomonadota</taxon>
        <taxon>Gammaproteobacteria</taxon>
        <taxon>Oceanospirillales</taxon>
        <taxon>Halomonadaceae</taxon>
        <taxon>Halomonas</taxon>
    </lineage>
</organism>
<evidence type="ECO:0000256" key="2">
    <source>
        <dbReference type="SAM" id="Phobius"/>
    </source>
</evidence>
<evidence type="ECO:0000313" key="4">
    <source>
        <dbReference type="Proteomes" id="UP000198693"/>
    </source>
</evidence>
<name>A0A1I7JKQ5_9GAMM</name>
<gene>
    <name evidence="3" type="ORF">SAMN04487955_11122</name>
</gene>
<dbReference type="AlphaFoldDB" id="A0A1I7JKQ5"/>
<feature type="transmembrane region" description="Helical" evidence="2">
    <location>
        <begin position="12"/>
        <end position="35"/>
    </location>
</feature>
<dbReference type="RefSeq" id="WP_089796725.1">
    <property type="nucleotide sequence ID" value="NZ_FPBP01000011.1"/>
</dbReference>
<dbReference type="OrthoDB" id="6181469at2"/>